<evidence type="ECO:0000313" key="1">
    <source>
        <dbReference type="EMBL" id="SMX45595.1"/>
    </source>
</evidence>
<dbReference type="Proteomes" id="UP000203464">
    <property type="component" value="Unassembled WGS sequence"/>
</dbReference>
<evidence type="ECO:0000313" key="2">
    <source>
        <dbReference type="Proteomes" id="UP000203464"/>
    </source>
</evidence>
<proteinExistence type="predicted"/>
<name>A0A238KS06_9RHOB</name>
<protein>
    <submittedName>
        <fullName evidence="1">Uncharacterized protein</fullName>
    </submittedName>
</protein>
<dbReference type="AlphaFoldDB" id="A0A238KS06"/>
<keyword evidence="2" id="KW-1185">Reference proteome</keyword>
<organism evidence="1 2">
    <name type="scientific">Octadecabacter ascidiaceicola</name>
    <dbReference type="NCBI Taxonomy" id="1655543"/>
    <lineage>
        <taxon>Bacteria</taxon>
        <taxon>Pseudomonadati</taxon>
        <taxon>Pseudomonadota</taxon>
        <taxon>Alphaproteobacteria</taxon>
        <taxon>Rhodobacterales</taxon>
        <taxon>Roseobacteraceae</taxon>
        <taxon>Octadecabacter</taxon>
    </lineage>
</organism>
<sequence>MGQEKRIRGDIIRKLEDGEELTAEEAALHGDLVSNVEPTLRETALAVAQTAFKNLRDGAATPEETEQMVREIIKTVTGND</sequence>
<accession>A0A238KS06</accession>
<dbReference type="EMBL" id="FXYD01000009">
    <property type="protein sequence ID" value="SMX45595.1"/>
    <property type="molecule type" value="Genomic_DNA"/>
</dbReference>
<gene>
    <name evidence="1" type="ORF">OCA8868_03334</name>
</gene>
<reference evidence="2" key="1">
    <citation type="submission" date="2017-05" db="EMBL/GenBank/DDBJ databases">
        <authorList>
            <person name="Rodrigo-Torres L."/>
            <person name="Arahal R. D."/>
            <person name="Lucena T."/>
        </authorList>
    </citation>
    <scope>NUCLEOTIDE SEQUENCE [LARGE SCALE GENOMIC DNA]</scope>
    <source>
        <strain evidence="2">CECT 8868</strain>
    </source>
</reference>
<dbReference type="RefSeq" id="WP_093997668.1">
    <property type="nucleotide sequence ID" value="NZ_FXYD01000009.1"/>
</dbReference>